<dbReference type="Gene3D" id="1.10.1200.10">
    <property type="entry name" value="ACP-like"/>
    <property type="match status" value="1"/>
</dbReference>
<dbReference type="SUPFAM" id="SSF47336">
    <property type="entry name" value="ACP-like"/>
    <property type="match status" value="1"/>
</dbReference>
<dbReference type="InterPro" id="IPR045851">
    <property type="entry name" value="AMP-bd_C_sf"/>
</dbReference>
<comment type="caution">
    <text evidence="4">The sequence shown here is derived from an EMBL/GenBank/DDBJ whole genome shotgun (WGS) entry which is preliminary data.</text>
</comment>
<dbReference type="SUPFAM" id="SSF56801">
    <property type="entry name" value="Acetyl-CoA synthetase-like"/>
    <property type="match status" value="1"/>
</dbReference>
<dbReference type="EMBL" id="JBHMCA010000025">
    <property type="protein sequence ID" value="MFB9444234.1"/>
    <property type="molecule type" value="Genomic_DNA"/>
</dbReference>
<dbReference type="Gene3D" id="3.40.50.12780">
    <property type="entry name" value="N-terminal domain of ligase-like"/>
    <property type="match status" value="1"/>
</dbReference>
<dbReference type="Pfam" id="PF00501">
    <property type="entry name" value="AMP-binding"/>
    <property type="match status" value="1"/>
</dbReference>
<keyword evidence="2" id="KW-0597">Phosphoprotein</keyword>
<dbReference type="Pfam" id="PF00550">
    <property type="entry name" value="PP-binding"/>
    <property type="match status" value="1"/>
</dbReference>
<dbReference type="InterPro" id="IPR006162">
    <property type="entry name" value="Ppantetheine_attach_site"/>
</dbReference>
<dbReference type="PANTHER" id="PTHR43767">
    <property type="entry name" value="LONG-CHAIN-FATTY-ACID--COA LIGASE"/>
    <property type="match status" value="1"/>
</dbReference>
<dbReference type="InterPro" id="IPR009081">
    <property type="entry name" value="PP-bd_ACP"/>
</dbReference>
<dbReference type="SMART" id="SM00823">
    <property type="entry name" value="PKS_PP"/>
    <property type="match status" value="1"/>
</dbReference>
<dbReference type="PROSITE" id="PS50075">
    <property type="entry name" value="CARRIER"/>
    <property type="match status" value="1"/>
</dbReference>
<dbReference type="InterPro" id="IPR025110">
    <property type="entry name" value="AMP-bd_C"/>
</dbReference>
<evidence type="ECO:0000313" key="4">
    <source>
        <dbReference type="EMBL" id="MFB9444234.1"/>
    </source>
</evidence>
<evidence type="ECO:0000256" key="1">
    <source>
        <dbReference type="ARBA" id="ARBA00022450"/>
    </source>
</evidence>
<evidence type="ECO:0000313" key="5">
    <source>
        <dbReference type="Proteomes" id="UP001589608"/>
    </source>
</evidence>
<name>A0ABV5M5U7_9ACTN</name>
<reference evidence="4 5" key="1">
    <citation type="submission" date="2024-09" db="EMBL/GenBank/DDBJ databases">
        <authorList>
            <person name="Sun Q."/>
            <person name="Mori K."/>
        </authorList>
    </citation>
    <scope>NUCLEOTIDE SEQUENCE [LARGE SCALE GENOMIC DNA]</scope>
    <source>
        <strain evidence="4 5">JCM 3307</strain>
    </source>
</reference>
<protein>
    <submittedName>
        <fullName evidence="4">AMP-binding protein</fullName>
    </submittedName>
</protein>
<accession>A0ABV5M5U7</accession>
<organism evidence="4 5">
    <name type="scientific">Dactylosporangium vinaceum</name>
    <dbReference type="NCBI Taxonomy" id="53362"/>
    <lineage>
        <taxon>Bacteria</taxon>
        <taxon>Bacillati</taxon>
        <taxon>Actinomycetota</taxon>
        <taxon>Actinomycetes</taxon>
        <taxon>Micromonosporales</taxon>
        <taxon>Micromonosporaceae</taxon>
        <taxon>Dactylosporangium</taxon>
    </lineage>
</organism>
<dbReference type="RefSeq" id="WP_223105118.1">
    <property type="nucleotide sequence ID" value="NZ_CP061913.1"/>
</dbReference>
<proteinExistence type="predicted"/>
<feature type="domain" description="Carrier" evidence="3">
    <location>
        <begin position="484"/>
        <end position="559"/>
    </location>
</feature>
<dbReference type="Pfam" id="PF13193">
    <property type="entry name" value="AMP-binding_C"/>
    <property type="match status" value="1"/>
</dbReference>
<dbReference type="InterPro" id="IPR042099">
    <property type="entry name" value="ANL_N_sf"/>
</dbReference>
<keyword evidence="1" id="KW-0596">Phosphopantetheine</keyword>
<dbReference type="InterPro" id="IPR050237">
    <property type="entry name" value="ATP-dep_AMP-bd_enzyme"/>
</dbReference>
<dbReference type="PANTHER" id="PTHR43767:SF1">
    <property type="entry name" value="NONRIBOSOMAL PEPTIDE SYNTHASE PES1 (EUROFUNG)-RELATED"/>
    <property type="match status" value="1"/>
</dbReference>
<evidence type="ECO:0000256" key="2">
    <source>
        <dbReference type="ARBA" id="ARBA00022553"/>
    </source>
</evidence>
<dbReference type="PROSITE" id="PS00012">
    <property type="entry name" value="PHOSPHOPANTETHEINE"/>
    <property type="match status" value="1"/>
</dbReference>
<dbReference type="InterPro" id="IPR020806">
    <property type="entry name" value="PKS_PP-bd"/>
</dbReference>
<dbReference type="Proteomes" id="UP001589608">
    <property type="component" value="Unassembled WGS sequence"/>
</dbReference>
<gene>
    <name evidence="4" type="ORF">ACFFTR_14225</name>
</gene>
<dbReference type="InterPro" id="IPR036736">
    <property type="entry name" value="ACP-like_sf"/>
</dbReference>
<dbReference type="InterPro" id="IPR000873">
    <property type="entry name" value="AMP-dep_synth/lig_dom"/>
</dbReference>
<sequence length="561" mass="58054">MRTVPDLLRQAARLVPDRAAVVLDGGERLTFAQLDARSDAFARGLREHGVGPGDRVALALGGEAWPQYAVAYFGALKLGAVALLVGNRFGPDELGRIVSGYGVARVVRAGDDLGAGHPGEPLPVSVEPGDAAEVVFTSGTTDRPRGVVATHANLLRAQVAWPTAARANQPCAHALPVGSVAAQAVLLNCIGGQHTLLAAPAFTVAGFTALAAREGAVTVCLVPAMGHWLVRAAPGEATPMPSVKGVSFSGAPLPIPIMADLAAVFPNAAFHNFYTSTETYPARVATRFDPARPEAVGRPVGSSAVRVTGPDGAEVAAGETGDVWLRAGGAPPRRLLDADAQAGRPIAAGDGWTRTGDLGYVDAEGTLFLTGRAGDIVIVGGFNVATARVEQVLTRHPAVAEAAVCGADHPVLGEIVAAFVVLRRGHAEATARDLRRHAVEQLTRAEVPAVIRLVEDLPRNEAGKVVKRDLPALLDAPGAVGFVAPRTDLERGLAAVWAEVLQSGAVGAADNFFEIGGDSLAATRIAATARERLGVDVDTIAVLEAPSVAELAQYIVEREHR</sequence>
<keyword evidence="5" id="KW-1185">Reference proteome</keyword>
<evidence type="ECO:0000259" key="3">
    <source>
        <dbReference type="PROSITE" id="PS50075"/>
    </source>
</evidence>
<dbReference type="Gene3D" id="3.30.300.30">
    <property type="match status" value="1"/>
</dbReference>